<dbReference type="Gene3D" id="3.20.20.450">
    <property type="entry name" value="EAL domain"/>
    <property type="match status" value="1"/>
</dbReference>
<keyword evidence="3" id="KW-1185">Reference proteome</keyword>
<dbReference type="AlphaFoldDB" id="A0A939BNN0"/>
<dbReference type="Proteomes" id="UP000774000">
    <property type="component" value="Unassembled WGS sequence"/>
</dbReference>
<dbReference type="Pfam" id="PF00563">
    <property type="entry name" value="EAL"/>
    <property type="match status" value="1"/>
</dbReference>
<dbReference type="SMART" id="SM00052">
    <property type="entry name" value="EAL"/>
    <property type="match status" value="1"/>
</dbReference>
<dbReference type="SUPFAM" id="SSF141868">
    <property type="entry name" value="EAL domain-like"/>
    <property type="match status" value="1"/>
</dbReference>
<organism evidence="2 3">
    <name type="scientific">Halanaerobacter jeridensis</name>
    <dbReference type="NCBI Taxonomy" id="706427"/>
    <lineage>
        <taxon>Bacteria</taxon>
        <taxon>Bacillati</taxon>
        <taxon>Bacillota</taxon>
        <taxon>Clostridia</taxon>
        <taxon>Halanaerobiales</taxon>
        <taxon>Halobacteroidaceae</taxon>
        <taxon>Halanaerobacter</taxon>
    </lineage>
</organism>
<evidence type="ECO:0000313" key="3">
    <source>
        <dbReference type="Proteomes" id="UP000774000"/>
    </source>
</evidence>
<protein>
    <submittedName>
        <fullName evidence="2">EAL domain-containing protein (Putative c-di-GMP-specific phosphodiesterase class I)</fullName>
    </submittedName>
</protein>
<name>A0A939BNN0_9FIRM</name>
<dbReference type="InterPro" id="IPR050706">
    <property type="entry name" value="Cyclic-di-GMP_PDE-like"/>
</dbReference>
<dbReference type="InterPro" id="IPR035919">
    <property type="entry name" value="EAL_sf"/>
</dbReference>
<dbReference type="PANTHER" id="PTHR33121:SF70">
    <property type="entry name" value="SIGNALING PROTEIN YKOW"/>
    <property type="match status" value="1"/>
</dbReference>
<dbReference type="CDD" id="cd01948">
    <property type="entry name" value="EAL"/>
    <property type="match status" value="1"/>
</dbReference>
<comment type="caution">
    <text evidence="2">The sequence shown here is derived from an EMBL/GenBank/DDBJ whole genome shotgun (WGS) entry which is preliminary data.</text>
</comment>
<gene>
    <name evidence="2" type="ORF">JOC47_000597</name>
</gene>
<evidence type="ECO:0000259" key="1">
    <source>
        <dbReference type="PROSITE" id="PS50883"/>
    </source>
</evidence>
<reference evidence="2" key="1">
    <citation type="submission" date="2021-01" db="EMBL/GenBank/DDBJ databases">
        <title>Genomic Encyclopedia of Type Strains, Phase IV (KMG-IV): sequencing the most valuable type-strain genomes for metagenomic binning, comparative biology and taxonomic classification.</title>
        <authorList>
            <person name="Goeker M."/>
        </authorList>
    </citation>
    <scope>NUCLEOTIDE SEQUENCE</scope>
    <source>
        <strain evidence="2">DSM 23230</strain>
    </source>
</reference>
<dbReference type="InterPro" id="IPR001633">
    <property type="entry name" value="EAL_dom"/>
</dbReference>
<dbReference type="Gene3D" id="3.30.450.20">
    <property type="entry name" value="PAS domain"/>
    <property type="match status" value="1"/>
</dbReference>
<sequence length="411" mass="47694">MNLNYNFIKKLIHQENNKLVATFKNYTLYTALQPIFSLAHKRVIGYEGLVRVKDQNNNWISPAKLFNLDFNQPDIILLDRLCRYIHTHNFKKLEPKNKWLFLNVHPEIINNGSNYGSFFKNLLSETKLEPEEIVIEVVEKSISDTERLAKKINYYKDLGCLIAIDDFGTGMSNFDRVWSLNPDIIKLDQSLLFNAINEEQREILLPKVISLLRQAGSLVLIEGVENKSQVLKALDSGSDFVQGYYFAKPKTNFSKLNKPQVQFEKLLQEHKKYVQKKKKANNEFYNRYHDPIKKVIKKLKNGQKLAKSLEKLLEDEKVARAYLLSKEGIQIGDVVSKHELGQKDKQYKPLKDAENADWSRKKYLKQAVQSPNQLQITEPYFSINGGHMCITLSIMFETEFGPRILCCDLID</sequence>
<proteinExistence type="predicted"/>
<feature type="domain" description="EAL" evidence="1">
    <location>
        <begin position="12"/>
        <end position="263"/>
    </location>
</feature>
<dbReference type="PROSITE" id="PS50883">
    <property type="entry name" value="EAL"/>
    <property type="match status" value="1"/>
</dbReference>
<dbReference type="GO" id="GO:0071111">
    <property type="term" value="F:cyclic-guanylate-specific phosphodiesterase activity"/>
    <property type="evidence" value="ECO:0007669"/>
    <property type="project" value="InterPro"/>
</dbReference>
<accession>A0A939BNN0</accession>
<dbReference type="SUPFAM" id="SSF103190">
    <property type="entry name" value="Sensory domain-like"/>
    <property type="match status" value="1"/>
</dbReference>
<dbReference type="PANTHER" id="PTHR33121">
    <property type="entry name" value="CYCLIC DI-GMP PHOSPHODIESTERASE PDEF"/>
    <property type="match status" value="1"/>
</dbReference>
<evidence type="ECO:0000313" key="2">
    <source>
        <dbReference type="EMBL" id="MBM7555772.1"/>
    </source>
</evidence>
<dbReference type="InterPro" id="IPR029151">
    <property type="entry name" value="Sensor-like_sf"/>
</dbReference>
<dbReference type="EMBL" id="JAFBDQ010000002">
    <property type="protein sequence ID" value="MBM7555772.1"/>
    <property type="molecule type" value="Genomic_DNA"/>
</dbReference>
<dbReference type="RefSeq" id="WP_204700490.1">
    <property type="nucleotide sequence ID" value="NZ_JAFBDQ010000002.1"/>
</dbReference>